<keyword evidence="3" id="KW-0560">Oxidoreductase</keyword>
<dbReference type="InterPro" id="IPR005399">
    <property type="entry name" value="K_chnl_volt-dep_bsu_KCNAB-rel"/>
</dbReference>
<evidence type="ECO:0000313" key="5">
    <source>
        <dbReference type="EMBL" id="WGS65894.1"/>
    </source>
</evidence>
<proteinExistence type="inferred from homology"/>
<evidence type="ECO:0000256" key="3">
    <source>
        <dbReference type="ARBA" id="ARBA00023002"/>
    </source>
</evidence>
<dbReference type="PANTHER" id="PTHR43150:SF2">
    <property type="entry name" value="HYPERKINETIC, ISOFORM M"/>
    <property type="match status" value="1"/>
</dbReference>
<dbReference type="InterPro" id="IPR023210">
    <property type="entry name" value="NADP_OxRdtase_dom"/>
</dbReference>
<dbReference type="Pfam" id="PF00248">
    <property type="entry name" value="Aldo_ket_red"/>
    <property type="match status" value="1"/>
</dbReference>
<dbReference type="SUPFAM" id="SSF51430">
    <property type="entry name" value="NAD(P)-linked oxidoreductase"/>
    <property type="match status" value="1"/>
</dbReference>
<dbReference type="Proteomes" id="UP001232493">
    <property type="component" value="Chromosome"/>
</dbReference>
<sequence>MEYRRLGKAGIKVSELSLGSWLTFGNQLDVANVKACMREAFNHGVNFFDNAEAYANGLSESLMGLALKEYRRTDLVISTKIFWGGNGPNDRGLSRKHILEGTWESLKRLQLDYVDLIFCHRPDPETPIEETVLAMDYVIRNGLAMYWGTSEWSAEQIEAAHKAAKELNCIPPTMEQPQYNMFVREKVEKEFKPLYEKYGLGLTTWSPLASGLLTGKYNNGIPEDSRLAKFKSLAERMKENGLLSDENIEKVKKLSNIAKDLGASMPQLALAWLLKNPNVSTVITGASRVEQVKENMKAVEVKEKLTEDIMQEIEKILNNKPE</sequence>
<dbReference type="CDD" id="cd19143">
    <property type="entry name" value="AKR_AKR6C1_2"/>
    <property type="match status" value="1"/>
</dbReference>
<keyword evidence="6" id="KW-1185">Reference proteome</keyword>
<dbReference type="PRINTS" id="PR01577">
    <property type="entry name" value="KCNABCHANNEL"/>
</dbReference>
<evidence type="ECO:0000259" key="4">
    <source>
        <dbReference type="Pfam" id="PF00248"/>
    </source>
</evidence>
<dbReference type="EMBL" id="CP069362">
    <property type="protein sequence ID" value="WGS65894.1"/>
    <property type="molecule type" value="Genomic_DNA"/>
</dbReference>
<dbReference type="RefSeq" id="WP_281000764.1">
    <property type="nucleotide sequence ID" value="NZ_CP069362.1"/>
</dbReference>
<keyword evidence="2" id="KW-0521">NADP</keyword>
<dbReference type="PANTHER" id="PTHR43150">
    <property type="entry name" value="HYPERKINETIC, ISOFORM M"/>
    <property type="match status" value="1"/>
</dbReference>
<dbReference type="InterPro" id="IPR036812">
    <property type="entry name" value="NAD(P)_OxRdtase_dom_sf"/>
</dbReference>
<evidence type="ECO:0000256" key="2">
    <source>
        <dbReference type="ARBA" id="ARBA00022857"/>
    </source>
</evidence>
<reference evidence="5 6" key="1">
    <citation type="submission" date="2021-02" db="EMBL/GenBank/DDBJ databases">
        <title>Characterization of Marinitoga sp. nov. str. BP5-C20A.</title>
        <authorList>
            <person name="Erauso G."/>
            <person name="Postec A."/>
        </authorList>
    </citation>
    <scope>NUCLEOTIDE SEQUENCE [LARGE SCALE GENOMIC DNA]</scope>
    <source>
        <strain evidence="5 6">BP5-C20A</strain>
    </source>
</reference>
<feature type="domain" description="NADP-dependent oxidoreductase" evidence="4">
    <location>
        <begin position="15"/>
        <end position="317"/>
    </location>
</feature>
<evidence type="ECO:0000313" key="6">
    <source>
        <dbReference type="Proteomes" id="UP001232493"/>
    </source>
</evidence>
<comment type="similarity">
    <text evidence="1">Belongs to the shaker potassium channel beta subunit family.</text>
</comment>
<gene>
    <name evidence="5" type="ORF">JRV97_04920</name>
</gene>
<dbReference type="Gene3D" id="3.20.20.100">
    <property type="entry name" value="NADP-dependent oxidoreductase domain"/>
    <property type="match status" value="1"/>
</dbReference>
<organism evidence="5 6">
    <name type="scientific">Marinitoga aeolica</name>
    <dbReference type="NCBI Taxonomy" id="2809031"/>
    <lineage>
        <taxon>Bacteria</taxon>
        <taxon>Thermotogati</taxon>
        <taxon>Thermotogota</taxon>
        <taxon>Thermotogae</taxon>
        <taxon>Petrotogales</taxon>
        <taxon>Petrotogaceae</taxon>
        <taxon>Marinitoga</taxon>
    </lineage>
</organism>
<accession>A0ABY8PTC9</accession>
<evidence type="ECO:0000256" key="1">
    <source>
        <dbReference type="ARBA" id="ARBA00006515"/>
    </source>
</evidence>
<protein>
    <submittedName>
        <fullName evidence="5">Aldo/keto reductase</fullName>
    </submittedName>
</protein>
<name>A0ABY8PTC9_9BACT</name>